<feature type="transmembrane region" description="Helical" evidence="1">
    <location>
        <begin position="122"/>
        <end position="144"/>
    </location>
</feature>
<proteinExistence type="predicted"/>
<dbReference type="EMBL" id="AMZH03022664">
    <property type="protein sequence ID" value="RRT37125.1"/>
    <property type="molecule type" value="Genomic_DNA"/>
</dbReference>
<gene>
    <name evidence="2" type="ORF">B296_00036351</name>
</gene>
<dbReference type="AlphaFoldDB" id="A0A426XCD0"/>
<keyword evidence="1" id="KW-0812">Transmembrane</keyword>
<protein>
    <submittedName>
        <fullName evidence="2">Uncharacterized protein</fullName>
    </submittedName>
</protein>
<reference evidence="2 3" key="1">
    <citation type="journal article" date="2014" name="Agronomy (Basel)">
        <title>A Draft Genome Sequence for Ensete ventricosum, the Drought-Tolerant Tree Against Hunger.</title>
        <authorList>
            <person name="Harrison J."/>
            <person name="Moore K.A."/>
            <person name="Paszkiewicz K."/>
            <person name="Jones T."/>
            <person name="Grant M."/>
            <person name="Ambacheew D."/>
            <person name="Muzemil S."/>
            <person name="Studholme D.J."/>
        </authorList>
    </citation>
    <scope>NUCLEOTIDE SEQUENCE [LARGE SCALE GENOMIC DNA]</scope>
</reference>
<evidence type="ECO:0000313" key="3">
    <source>
        <dbReference type="Proteomes" id="UP000287651"/>
    </source>
</evidence>
<feature type="transmembrane region" description="Helical" evidence="1">
    <location>
        <begin position="95"/>
        <end position="116"/>
    </location>
</feature>
<evidence type="ECO:0000313" key="2">
    <source>
        <dbReference type="EMBL" id="RRT37125.1"/>
    </source>
</evidence>
<sequence>MGFEPRAREALHASNPRSACVDVPVATLTWVFLTLSGCSCKIRPPWWGVPGEIPPMIKLGLTRMVKSDILLERRSFFSFWIEVGRESERTLRETLGYHFYTCISPIGQVLTSSFLWCSMLARLISSIALAAIRAAGCVLFLLYCRVVSSSSYET</sequence>
<keyword evidence="1" id="KW-0472">Membrane</keyword>
<dbReference type="Proteomes" id="UP000287651">
    <property type="component" value="Unassembled WGS sequence"/>
</dbReference>
<accession>A0A426XCD0</accession>
<keyword evidence="1" id="KW-1133">Transmembrane helix</keyword>
<evidence type="ECO:0000256" key="1">
    <source>
        <dbReference type="SAM" id="Phobius"/>
    </source>
</evidence>
<organism evidence="2 3">
    <name type="scientific">Ensete ventricosum</name>
    <name type="common">Abyssinian banana</name>
    <name type="synonym">Musa ensete</name>
    <dbReference type="NCBI Taxonomy" id="4639"/>
    <lineage>
        <taxon>Eukaryota</taxon>
        <taxon>Viridiplantae</taxon>
        <taxon>Streptophyta</taxon>
        <taxon>Embryophyta</taxon>
        <taxon>Tracheophyta</taxon>
        <taxon>Spermatophyta</taxon>
        <taxon>Magnoliopsida</taxon>
        <taxon>Liliopsida</taxon>
        <taxon>Zingiberales</taxon>
        <taxon>Musaceae</taxon>
        <taxon>Ensete</taxon>
    </lineage>
</organism>
<comment type="caution">
    <text evidence="2">The sequence shown here is derived from an EMBL/GenBank/DDBJ whole genome shotgun (WGS) entry which is preliminary data.</text>
</comment>
<name>A0A426XCD0_ENSVE</name>